<evidence type="ECO:0000256" key="5">
    <source>
        <dbReference type="ARBA" id="ARBA00013078"/>
    </source>
</evidence>
<dbReference type="Gene3D" id="1.10.150.240">
    <property type="entry name" value="Putative phosphatase, domain 2"/>
    <property type="match status" value="1"/>
</dbReference>
<dbReference type="Proteomes" id="UP000604243">
    <property type="component" value="Unassembled WGS sequence"/>
</dbReference>
<evidence type="ECO:0000256" key="9">
    <source>
        <dbReference type="ARBA" id="ARBA00023277"/>
    </source>
</evidence>
<dbReference type="NCBIfam" id="TIGR01549">
    <property type="entry name" value="HAD-SF-IA-v1"/>
    <property type="match status" value="1"/>
</dbReference>
<dbReference type="SFLD" id="SFLDG01129">
    <property type="entry name" value="C1.5:_HAD__Beta-PGM__Phosphata"/>
    <property type="match status" value="1"/>
</dbReference>
<feature type="active site" description="Nucleophile" evidence="10">
    <location>
        <position position="15"/>
    </location>
</feature>
<organism evidence="11 12">
    <name type="scientific">Kushneria pakistanensis</name>
    <dbReference type="NCBI Taxonomy" id="1508770"/>
    <lineage>
        <taxon>Bacteria</taxon>
        <taxon>Pseudomonadati</taxon>
        <taxon>Pseudomonadota</taxon>
        <taxon>Gammaproteobacteria</taxon>
        <taxon>Oceanospirillales</taxon>
        <taxon>Halomonadaceae</taxon>
        <taxon>Kushneria</taxon>
    </lineage>
</organism>
<dbReference type="NCBIfam" id="TIGR01509">
    <property type="entry name" value="HAD-SF-IA-v3"/>
    <property type="match status" value="1"/>
</dbReference>
<dbReference type="InterPro" id="IPR037512">
    <property type="entry name" value="PGPase_prok"/>
</dbReference>
<dbReference type="PANTHER" id="PTHR43434:SF1">
    <property type="entry name" value="PHOSPHOGLYCOLATE PHOSPHATASE"/>
    <property type="match status" value="1"/>
</dbReference>
<evidence type="ECO:0000256" key="2">
    <source>
        <dbReference type="ARBA" id="ARBA00001946"/>
    </source>
</evidence>
<dbReference type="InterPro" id="IPR006439">
    <property type="entry name" value="HAD-SF_hydro_IA"/>
</dbReference>
<evidence type="ECO:0000256" key="7">
    <source>
        <dbReference type="ARBA" id="ARBA00022801"/>
    </source>
</evidence>
<reference evidence="12" key="1">
    <citation type="journal article" date="2019" name="Int. J. Syst. Evol. Microbiol.">
        <title>The Global Catalogue of Microorganisms (GCM) 10K type strain sequencing project: providing services to taxonomists for standard genome sequencing and annotation.</title>
        <authorList>
            <consortium name="The Broad Institute Genomics Platform"/>
            <consortium name="The Broad Institute Genome Sequencing Center for Infectious Disease"/>
            <person name="Wu L."/>
            <person name="Ma J."/>
        </authorList>
    </citation>
    <scope>NUCLEOTIDE SEQUENCE [LARGE SCALE GENOMIC DNA]</scope>
    <source>
        <strain evidence="12">KCTC 42082</strain>
    </source>
</reference>
<keyword evidence="9 10" id="KW-0119">Carbohydrate metabolism</keyword>
<dbReference type="InterPro" id="IPR023214">
    <property type="entry name" value="HAD_sf"/>
</dbReference>
<comment type="similarity">
    <text evidence="4 10">Belongs to the HAD-like hydrolase superfamily. CbbY/CbbZ/Gph/YieH family.</text>
</comment>
<evidence type="ECO:0000313" key="11">
    <source>
        <dbReference type="EMBL" id="GHC31725.1"/>
    </source>
</evidence>
<sequence>MMHDALHNIDLITYDLDGTLLDSAPDLALAIDDMLRAMALAPAGIDRVREWVGNGSRRLVERALVHAGARGPDSAQLDEALALFMQFYARHLVSNTRCYPGVMACLEAQRERGIAQALVTNKPSRFIAPLLEATGLEGFFSHTLGGDALAQKKPDPAPLLHIARALDIAPERAMMIGDSRSDVQAARAAGFRCLAVTYGYNHGEPIAALNPDHLLDSLEELV</sequence>
<name>A0ABQ3FPQ9_9GAMM</name>
<dbReference type="SUPFAM" id="SSF56784">
    <property type="entry name" value="HAD-like"/>
    <property type="match status" value="1"/>
</dbReference>
<accession>A0ABQ3FPQ9</accession>
<dbReference type="PANTHER" id="PTHR43434">
    <property type="entry name" value="PHOSPHOGLYCOLATE PHOSPHATASE"/>
    <property type="match status" value="1"/>
</dbReference>
<comment type="pathway">
    <text evidence="3 10">Organic acid metabolism; glycolate biosynthesis; glycolate from 2-phosphoglycolate: step 1/1.</text>
</comment>
<evidence type="ECO:0000256" key="3">
    <source>
        <dbReference type="ARBA" id="ARBA00004818"/>
    </source>
</evidence>
<evidence type="ECO:0000313" key="12">
    <source>
        <dbReference type="Proteomes" id="UP000604243"/>
    </source>
</evidence>
<dbReference type="HAMAP" id="MF_00495">
    <property type="entry name" value="GPH_hydrolase_bact"/>
    <property type="match status" value="1"/>
</dbReference>
<dbReference type="CDD" id="cd16417">
    <property type="entry name" value="HAD_PGPase"/>
    <property type="match status" value="1"/>
</dbReference>
<comment type="function">
    <text evidence="10">Specifically catalyzes the dephosphorylation of 2-phosphoglycolate. Is involved in the dissimilation of the intracellular 2-phosphoglycolate formed during the DNA repair of 3'-phosphoglycolate ends, a major class of DNA lesions induced by oxidative stress.</text>
</comment>
<evidence type="ECO:0000256" key="10">
    <source>
        <dbReference type="HAMAP-Rule" id="MF_00495"/>
    </source>
</evidence>
<evidence type="ECO:0000256" key="1">
    <source>
        <dbReference type="ARBA" id="ARBA00000830"/>
    </source>
</evidence>
<dbReference type="InterPro" id="IPR050155">
    <property type="entry name" value="HAD-like_hydrolase_sf"/>
</dbReference>
<keyword evidence="6 10" id="KW-0479">Metal-binding</keyword>
<feature type="binding site" evidence="10">
    <location>
        <position position="178"/>
    </location>
    <ligand>
        <name>Mg(2+)</name>
        <dbReference type="ChEBI" id="CHEBI:18420"/>
    </ligand>
</feature>
<dbReference type="SFLD" id="SFLDS00003">
    <property type="entry name" value="Haloacid_Dehalogenase"/>
    <property type="match status" value="1"/>
</dbReference>
<comment type="cofactor">
    <cofactor evidence="2 10">
        <name>Mg(2+)</name>
        <dbReference type="ChEBI" id="CHEBI:18420"/>
    </cofactor>
</comment>
<proteinExistence type="inferred from homology"/>
<dbReference type="EC" id="3.1.3.18" evidence="5 10"/>
<comment type="catalytic activity">
    <reaction evidence="1 10">
        <text>2-phosphoglycolate + H2O = glycolate + phosphate</text>
        <dbReference type="Rhea" id="RHEA:14369"/>
        <dbReference type="ChEBI" id="CHEBI:15377"/>
        <dbReference type="ChEBI" id="CHEBI:29805"/>
        <dbReference type="ChEBI" id="CHEBI:43474"/>
        <dbReference type="ChEBI" id="CHEBI:58033"/>
        <dbReference type="EC" id="3.1.3.18"/>
    </reaction>
</comment>
<dbReference type="PRINTS" id="PR00413">
    <property type="entry name" value="HADHALOGNASE"/>
</dbReference>
<dbReference type="RefSeq" id="WP_308430229.1">
    <property type="nucleotide sequence ID" value="NZ_BMZM01000004.1"/>
</dbReference>
<keyword evidence="8 10" id="KW-0460">Magnesium</keyword>
<feature type="binding site" evidence="10">
    <location>
        <position position="15"/>
    </location>
    <ligand>
        <name>Mg(2+)</name>
        <dbReference type="ChEBI" id="CHEBI:18420"/>
    </ligand>
</feature>
<dbReference type="NCBIfam" id="NF009695">
    <property type="entry name" value="PRK13222.1-2"/>
    <property type="match status" value="1"/>
</dbReference>
<keyword evidence="7 10" id="KW-0378">Hydrolase</keyword>
<dbReference type="Pfam" id="PF00702">
    <property type="entry name" value="Hydrolase"/>
    <property type="match status" value="1"/>
</dbReference>
<evidence type="ECO:0000256" key="6">
    <source>
        <dbReference type="ARBA" id="ARBA00022723"/>
    </source>
</evidence>
<keyword evidence="12" id="KW-1185">Reference proteome</keyword>
<dbReference type="InterPro" id="IPR036412">
    <property type="entry name" value="HAD-like_sf"/>
</dbReference>
<protein>
    <recommendedName>
        <fullName evidence="5 10">Phosphoglycolate phosphatase</fullName>
        <shortName evidence="10">PGP</shortName>
        <shortName evidence="10">PGPase</shortName>
        <ecNumber evidence="5 10">3.1.3.18</ecNumber>
    </recommendedName>
</protein>
<evidence type="ECO:0000256" key="4">
    <source>
        <dbReference type="ARBA" id="ARBA00006171"/>
    </source>
</evidence>
<evidence type="ECO:0000256" key="8">
    <source>
        <dbReference type="ARBA" id="ARBA00022842"/>
    </source>
</evidence>
<dbReference type="NCBIfam" id="TIGR01449">
    <property type="entry name" value="PGP_bact"/>
    <property type="match status" value="1"/>
</dbReference>
<feature type="binding site" evidence="10">
    <location>
        <position position="17"/>
    </location>
    <ligand>
        <name>Mg(2+)</name>
        <dbReference type="ChEBI" id="CHEBI:18420"/>
    </ligand>
</feature>
<dbReference type="InterPro" id="IPR023198">
    <property type="entry name" value="PGP-like_dom2"/>
</dbReference>
<gene>
    <name evidence="11" type="primary">gph1</name>
    <name evidence="11" type="ORF">GCM10010082_27480</name>
</gene>
<dbReference type="SFLD" id="SFLDG01135">
    <property type="entry name" value="C1.5.6:_HAD__Beta-PGM__Phospha"/>
    <property type="match status" value="1"/>
</dbReference>
<comment type="caution">
    <text evidence="11">The sequence shown here is derived from an EMBL/GenBank/DDBJ whole genome shotgun (WGS) entry which is preliminary data.</text>
</comment>
<dbReference type="EMBL" id="BMZM01000004">
    <property type="protein sequence ID" value="GHC31725.1"/>
    <property type="molecule type" value="Genomic_DNA"/>
</dbReference>
<dbReference type="Gene3D" id="3.40.50.1000">
    <property type="entry name" value="HAD superfamily/HAD-like"/>
    <property type="match status" value="1"/>
</dbReference>